<organism evidence="2">
    <name type="scientific">Strongyloides ratti</name>
    <name type="common">Parasitic roundworm</name>
    <dbReference type="NCBI Taxonomy" id="34506"/>
    <lineage>
        <taxon>Eukaryota</taxon>
        <taxon>Metazoa</taxon>
        <taxon>Ecdysozoa</taxon>
        <taxon>Nematoda</taxon>
        <taxon>Chromadorea</taxon>
        <taxon>Rhabditida</taxon>
        <taxon>Tylenchina</taxon>
        <taxon>Panagrolaimomorpha</taxon>
        <taxon>Strongyloidoidea</taxon>
        <taxon>Strongyloididae</taxon>
        <taxon>Strongyloides</taxon>
    </lineage>
</organism>
<evidence type="ECO:0000313" key="4">
    <source>
        <dbReference type="WBParaSite" id="SRAE_X000101800.1"/>
    </source>
</evidence>
<evidence type="ECO:0000313" key="3">
    <source>
        <dbReference type="Proteomes" id="UP000035682"/>
    </source>
</evidence>
<dbReference type="WBParaSite" id="SRAE_X000101800.1">
    <property type="protein sequence ID" value="SRAE_X000101800.1"/>
    <property type="gene ID" value="WBGene00266581"/>
</dbReference>
<accession>A0A090KVL0</accession>
<gene>
    <name evidence="2 4 5" type="ORF">SRAE_X000101800</name>
</gene>
<dbReference type="GeneID" id="36384075"/>
<keyword evidence="3" id="KW-1185">Reference proteome</keyword>
<reference evidence="2" key="2">
    <citation type="submission" date="2014-09" db="EMBL/GenBank/DDBJ databases">
        <authorList>
            <person name="Aslett A.Martin."/>
        </authorList>
    </citation>
    <scope>NUCLEOTIDE SEQUENCE</scope>
    <source>
        <strain evidence="2">ED321 Heterogonic</strain>
    </source>
</reference>
<protein>
    <submittedName>
        <fullName evidence="2 4">Uncharacterized protein</fullName>
    </submittedName>
</protein>
<dbReference type="RefSeq" id="XP_024498478.1">
    <property type="nucleotide sequence ID" value="XM_024645918.1"/>
</dbReference>
<dbReference type="WormBase" id="SRAE_X000101800">
    <property type="protein sequence ID" value="SRP07782"/>
    <property type="gene ID" value="WBGene00266581"/>
</dbReference>
<sequence length="297" mass="36157">MNNYDDDIEKNIQNYNFIWNFLNLREKFQDIANHVNITQDSLKITKESYIKLFKKQIENLEDLKKSCSQDIINQAIEEEKKSVNEMMIKLRKATTADECKNKFDELKWHILKLIDIEKNCNHQLSEGIKISCNLVDKSLWKSNDEIMEKCISEWLHLREKWFKLVKMYEKDIIRINEEGKKFLLNYYKEYFQEKRLKYIEEIQNIFEKFMNNQEEIINQLTSKWHNEKSIWEKKIDKLTNQRVELSIYLSELPYKSNKKLFIIKKEIVELKKEISLLKIKNSYKFQKELEKINVNCV</sequence>
<feature type="coiled-coil region" evidence="1">
    <location>
        <begin position="50"/>
        <end position="93"/>
    </location>
</feature>
<evidence type="ECO:0000256" key="1">
    <source>
        <dbReference type="SAM" id="Coils"/>
    </source>
</evidence>
<proteinExistence type="predicted"/>
<dbReference type="AlphaFoldDB" id="A0A090KVL0"/>
<name>A0A090KVL0_STRRB</name>
<dbReference type="Proteomes" id="UP000035682">
    <property type="component" value="Unplaced"/>
</dbReference>
<dbReference type="EMBL" id="LN609396">
    <property type="protein sequence ID" value="CEF59267.1"/>
    <property type="molecule type" value="Genomic_DNA"/>
</dbReference>
<keyword evidence="1" id="KW-0175">Coiled coil</keyword>
<reference evidence="3" key="1">
    <citation type="submission" date="2014-09" db="EMBL/GenBank/DDBJ databases">
        <authorList>
            <person name="Martin A.A."/>
        </authorList>
    </citation>
    <scope>NUCLEOTIDE SEQUENCE</scope>
    <source>
        <strain evidence="3">ED321</strain>
    </source>
</reference>
<dbReference type="CTD" id="36384075"/>
<evidence type="ECO:0000313" key="5">
    <source>
        <dbReference type="WormBase" id="SRAE_X000101800"/>
    </source>
</evidence>
<evidence type="ECO:0000313" key="2">
    <source>
        <dbReference type="EMBL" id="CEF59267.1"/>
    </source>
</evidence>
<reference evidence="4" key="3">
    <citation type="submission" date="2020-12" db="UniProtKB">
        <authorList>
            <consortium name="WormBaseParasite"/>
        </authorList>
    </citation>
    <scope>IDENTIFICATION</scope>
</reference>